<comment type="caution">
    <text evidence="1">The sequence shown here is derived from an EMBL/GenBank/DDBJ whole genome shotgun (WGS) entry which is preliminary data.</text>
</comment>
<name>A0A5D4K6Y5_9BACI</name>
<dbReference type="RefSeq" id="WP_148948894.1">
    <property type="nucleotide sequence ID" value="NZ_JBNIKK010000013.1"/>
</dbReference>
<evidence type="ECO:0000313" key="2">
    <source>
        <dbReference type="Proteomes" id="UP000323317"/>
    </source>
</evidence>
<evidence type="ECO:0000313" key="1">
    <source>
        <dbReference type="EMBL" id="TYR72480.1"/>
    </source>
</evidence>
<reference evidence="1 2" key="1">
    <citation type="submission" date="2019-08" db="EMBL/GenBank/DDBJ databases">
        <title>Bacillus genomes from the desert of Cuatro Cienegas, Coahuila.</title>
        <authorList>
            <person name="Olmedo-Alvarez G."/>
        </authorList>
    </citation>
    <scope>NUCLEOTIDE SEQUENCE [LARGE SCALE GENOMIC DNA]</scope>
    <source>
        <strain evidence="1 2">CH40_1T</strain>
    </source>
</reference>
<accession>A0A5D4K6Y5</accession>
<sequence length="206" mass="23381">MIIFILCVIPLLNGCRVVWVDESKDEKFEHNPDKEITLDTNVKLYRNKLLIRSESNLPVGTTLEFHLKPYQDDVDTIKFENYDLEPQDEVSASGTSKIREDGKMESIFVSRPDEGKRYRLEVVFDPRNQSKDVQERFGTRGELMVFSKGVTTVAEGSEKVTIIKKVVNIKKVGEPNGIGAKLSLASLKELKEANFLEKIQLTTSSK</sequence>
<dbReference type="AlphaFoldDB" id="A0A5D4K6Y5"/>
<dbReference type="Proteomes" id="UP000323317">
    <property type="component" value="Unassembled WGS sequence"/>
</dbReference>
<proteinExistence type="predicted"/>
<gene>
    <name evidence="1" type="ORF">FZC79_22565</name>
</gene>
<organism evidence="1 2">
    <name type="scientific">Rossellomorea vietnamensis</name>
    <dbReference type="NCBI Taxonomy" id="218284"/>
    <lineage>
        <taxon>Bacteria</taxon>
        <taxon>Bacillati</taxon>
        <taxon>Bacillota</taxon>
        <taxon>Bacilli</taxon>
        <taxon>Bacillales</taxon>
        <taxon>Bacillaceae</taxon>
        <taxon>Rossellomorea</taxon>
    </lineage>
</organism>
<protein>
    <submittedName>
        <fullName evidence="1">Uncharacterized protein</fullName>
    </submittedName>
</protein>
<dbReference type="EMBL" id="VTEH01000035">
    <property type="protein sequence ID" value="TYR72480.1"/>
    <property type="molecule type" value="Genomic_DNA"/>
</dbReference>